<keyword evidence="2" id="KW-0378">Hydrolase</keyword>
<accession>S6CQN3</accession>
<reference evidence="2 3" key="2">
    <citation type="submission" date="2013-07" db="EMBL/GenBank/DDBJ databases">
        <title>Capsule no barrier: a novel phage that can lyse invasive capsulated strains of Streptococcus pneumoniae.</title>
        <authorList>
            <person name="Almaghrabi M.K."/>
            <person name="Neill D.R."/>
            <person name="Philippe D.L."/>
            <person name="Wheatley P."/>
            <person name="Kadioglu A."/>
            <person name="Clokie M.R.J."/>
        </authorList>
    </citation>
    <scope>NUCLEOTIDE SEQUENCE [LARGE SCALE GENOMIC DNA]</scope>
</reference>
<dbReference type="Proteomes" id="UP000014703">
    <property type="component" value="Segment"/>
</dbReference>
<sequence>MDTEVWADVKGFEGLYQVSSLGRVKSLARDVRCGNKGKGIKKIPEKVLKSGEYLGYSKVYLSKKGKQSSLRIHRLVAEAFIPNPLNKPQVNHIDEDCSNNRVENLEWVTQKENNNHGTRTLRAAKKRSKKVIGKSITTQEVLKFNSVSETYTKGFNPSHVASCARGERSTHKGFKWSYIN</sequence>
<dbReference type="SUPFAM" id="SSF54060">
    <property type="entry name" value="His-Me finger endonucleases"/>
    <property type="match status" value="1"/>
</dbReference>
<dbReference type="SMART" id="SM00507">
    <property type="entry name" value="HNHc"/>
    <property type="match status" value="1"/>
</dbReference>
<dbReference type="Pfam" id="PF07463">
    <property type="entry name" value="NUMOD4"/>
    <property type="match status" value="1"/>
</dbReference>
<feature type="domain" description="HNH nuclease" evidence="1">
    <location>
        <begin position="66"/>
        <end position="114"/>
    </location>
</feature>
<dbReference type="Pfam" id="PF13392">
    <property type="entry name" value="HNH_3"/>
    <property type="match status" value="1"/>
</dbReference>
<dbReference type="InterPro" id="IPR044925">
    <property type="entry name" value="His-Me_finger_sf"/>
</dbReference>
<dbReference type="Gene3D" id="3.90.75.20">
    <property type="match status" value="1"/>
</dbReference>
<dbReference type="RefSeq" id="YP_008320545.1">
    <property type="nucleotide sequence ID" value="NC_021868.1"/>
</dbReference>
<proteinExistence type="predicted"/>
<keyword evidence="3" id="KW-1185">Reference proteome</keyword>
<evidence type="ECO:0000313" key="2">
    <source>
        <dbReference type="EMBL" id="CCJ09722.1"/>
    </source>
</evidence>
<protein>
    <submittedName>
        <fullName evidence="2">HNH endonuclease family protein</fullName>
    </submittedName>
</protein>
<evidence type="ECO:0000313" key="3">
    <source>
        <dbReference type="Proteomes" id="UP000014703"/>
    </source>
</evidence>
<gene>
    <name evidence="2" type="primary">gp68</name>
    <name evidence="2" type="ORF">BN19_069</name>
</gene>
<evidence type="ECO:0000259" key="1">
    <source>
        <dbReference type="SMART" id="SM00507"/>
    </source>
</evidence>
<dbReference type="KEGG" id="vg:16397144"/>
<dbReference type="GeneID" id="16397144"/>
<dbReference type="InterPro" id="IPR036388">
    <property type="entry name" value="WH-like_DNA-bd_sf"/>
</dbReference>
<dbReference type="EMBL" id="HE962497">
    <property type="protein sequence ID" value="CCJ09722.1"/>
    <property type="molecule type" value="Genomic_DNA"/>
</dbReference>
<dbReference type="Gene3D" id="1.10.10.10">
    <property type="entry name" value="Winged helix-like DNA-binding domain superfamily/Winged helix DNA-binding domain"/>
    <property type="match status" value="1"/>
</dbReference>
<keyword evidence="2" id="KW-0255">Endonuclease</keyword>
<dbReference type="GO" id="GO:0016788">
    <property type="term" value="F:hydrolase activity, acting on ester bonds"/>
    <property type="evidence" value="ECO:0007669"/>
    <property type="project" value="InterPro"/>
</dbReference>
<name>S6CQN3_9CAUD</name>
<dbReference type="InterPro" id="IPR003615">
    <property type="entry name" value="HNH_nuc"/>
</dbReference>
<reference evidence="2 3" key="1">
    <citation type="submission" date="2012-07" db="EMBL/GenBank/DDBJ databases">
        <authorList>
            <person name="Clokie M."/>
        </authorList>
    </citation>
    <scope>NUCLEOTIDE SEQUENCE [LARGE SCALE GENOMIC DNA]</scope>
</reference>
<dbReference type="GO" id="GO:0004519">
    <property type="term" value="F:endonuclease activity"/>
    <property type="evidence" value="ECO:0007669"/>
    <property type="project" value="UniProtKB-KW"/>
</dbReference>
<dbReference type="InterPro" id="IPR010902">
    <property type="entry name" value="NUMOD4"/>
</dbReference>
<keyword evidence="2" id="KW-0540">Nuclease</keyword>
<organism evidence="2 3">
    <name type="scientific">Streptococcus phage SP-QS1</name>
    <dbReference type="NCBI Taxonomy" id="1208587"/>
    <lineage>
        <taxon>Viruses</taxon>
        <taxon>Duplodnaviria</taxon>
        <taxon>Heunggongvirae</taxon>
        <taxon>Uroviricota</taxon>
        <taxon>Caudoviricetes</taxon>
        <taxon>Saphexavirus</taxon>
        <taxon>Saphexavirus SPQS1</taxon>
    </lineage>
</organism>
<dbReference type="OrthoDB" id="21336at10239"/>